<evidence type="ECO:0000313" key="1">
    <source>
        <dbReference type="EMBL" id="KEO56992.1"/>
    </source>
</evidence>
<accession>A0ABR4TR49</accession>
<keyword evidence="2" id="KW-1185">Reference proteome</keyword>
<name>A0ABR4TR49_9PROT</name>
<dbReference type="EMBL" id="AUNC01000017">
    <property type="protein sequence ID" value="KEO56992.1"/>
    <property type="molecule type" value="Genomic_DNA"/>
</dbReference>
<sequence length="43" mass="4970">MHRLTSQVSAEFVRNLAGLRKIKEELGFFCVFTQEGANKREMP</sequence>
<protein>
    <submittedName>
        <fullName evidence="1">Uncharacterized protein</fullName>
    </submittedName>
</protein>
<dbReference type="Proteomes" id="UP000027463">
    <property type="component" value="Unassembled WGS sequence"/>
</dbReference>
<gene>
    <name evidence="1" type="ORF">SMB34_17685</name>
</gene>
<organism evidence="1 2">
    <name type="scientific">Thalassospira permensis NBRC 106175</name>
    <dbReference type="NCBI Taxonomy" id="1353532"/>
    <lineage>
        <taxon>Bacteria</taxon>
        <taxon>Pseudomonadati</taxon>
        <taxon>Pseudomonadota</taxon>
        <taxon>Alphaproteobacteria</taxon>
        <taxon>Rhodospirillales</taxon>
        <taxon>Thalassospiraceae</taxon>
        <taxon>Thalassospira</taxon>
    </lineage>
</organism>
<evidence type="ECO:0000313" key="2">
    <source>
        <dbReference type="Proteomes" id="UP000027463"/>
    </source>
</evidence>
<comment type="caution">
    <text evidence="1">The sequence shown here is derived from an EMBL/GenBank/DDBJ whole genome shotgun (WGS) entry which is preliminary data.</text>
</comment>
<proteinExistence type="predicted"/>
<reference evidence="1 2" key="1">
    <citation type="submission" date="2013-07" db="EMBL/GenBank/DDBJ databases">
        <title>Thalassospira permensis NBRC 106175 Genome Sequencing.</title>
        <authorList>
            <person name="Lai Q."/>
            <person name="Shao Z."/>
        </authorList>
    </citation>
    <scope>NUCLEOTIDE SEQUENCE [LARGE SCALE GENOMIC DNA]</scope>
    <source>
        <strain evidence="1 2">NBRC 106175</strain>
    </source>
</reference>